<name>A0A9W5YEQ6_9FIRM</name>
<dbReference type="Gene3D" id="3.20.20.120">
    <property type="entry name" value="Enolase-like C-terminal domain"/>
    <property type="match status" value="1"/>
</dbReference>
<dbReference type="PANTHER" id="PTHR13794">
    <property type="entry name" value="ENOLASE SUPERFAMILY, MANDELATE RACEMASE"/>
    <property type="match status" value="1"/>
</dbReference>
<organism evidence="5 6">
    <name type="scientific">Vallitalea longa</name>
    <dbReference type="NCBI Taxonomy" id="2936439"/>
    <lineage>
        <taxon>Bacteria</taxon>
        <taxon>Bacillati</taxon>
        <taxon>Bacillota</taxon>
        <taxon>Clostridia</taxon>
        <taxon>Lachnospirales</taxon>
        <taxon>Vallitaleaceae</taxon>
        <taxon>Vallitalea</taxon>
    </lineage>
</organism>
<keyword evidence="2" id="KW-0479">Metal-binding</keyword>
<dbReference type="CDD" id="cd03316">
    <property type="entry name" value="MR_like"/>
    <property type="match status" value="1"/>
</dbReference>
<evidence type="ECO:0000256" key="3">
    <source>
        <dbReference type="ARBA" id="ARBA00022842"/>
    </source>
</evidence>
<dbReference type="PROSITE" id="PS00908">
    <property type="entry name" value="MR_MLE_1"/>
    <property type="match status" value="1"/>
</dbReference>
<dbReference type="PANTHER" id="PTHR13794:SF58">
    <property type="entry name" value="MITOCHONDRIAL ENOLASE SUPERFAMILY MEMBER 1"/>
    <property type="match status" value="1"/>
</dbReference>
<dbReference type="SFLD" id="SFLDS00001">
    <property type="entry name" value="Enolase"/>
    <property type="match status" value="1"/>
</dbReference>
<dbReference type="SUPFAM" id="SSF54826">
    <property type="entry name" value="Enolase N-terminal domain-like"/>
    <property type="match status" value="1"/>
</dbReference>
<dbReference type="InterPro" id="IPR029065">
    <property type="entry name" value="Enolase_C-like"/>
</dbReference>
<dbReference type="InterPro" id="IPR036849">
    <property type="entry name" value="Enolase-like_C_sf"/>
</dbReference>
<evidence type="ECO:0000313" key="6">
    <source>
        <dbReference type="Proteomes" id="UP001144256"/>
    </source>
</evidence>
<dbReference type="InterPro" id="IPR018110">
    <property type="entry name" value="Mandel_Rmase/mucon_lact_enz_CS"/>
</dbReference>
<keyword evidence="6" id="KW-1185">Reference proteome</keyword>
<evidence type="ECO:0000256" key="2">
    <source>
        <dbReference type="ARBA" id="ARBA00022723"/>
    </source>
</evidence>
<dbReference type="GO" id="GO:0009063">
    <property type="term" value="P:amino acid catabolic process"/>
    <property type="evidence" value="ECO:0007669"/>
    <property type="project" value="InterPro"/>
</dbReference>
<dbReference type="SFLD" id="SFLDG00179">
    <property type="entry name" value="mandelate_racemase"/>
    <property type="match status" value="1"/>
</dbReference>
<accession>A0A9W5YEQ6</accession>
<comment type="caution">
    <text evidence="5">The sequence shown here is derived from an EMBL/GenBank/DDBJ whole genome shotgun (WGS) entry which is preliminary data.</text>
</comment>
<proteinExistence type="predicted"/>
<dbReference type="GO" id="GO:0016836">
    <property type="term" value="F:hydro-lyase activity"/>
    <property type="evidence" value="ECO:0007669"/>
    <property type="project" value="TreeGrafter"/>
</dbReference>
<keyword evidence="3" id="KW-0460">Magnesium</keyword>
<dbReference type="InterPro" id="IPR013341">
    <property type="entry name" value="Mandelate_racemase_N_dom"/>
</dbReference>
<dbReference type="SUPFAM" id="SSF51604">
    <property type="entry name" value="Enolase C-terminal domain-like"/>
    <property type="match status" value="1"/>
</dbReference>
<dbReference type="InterPro" id="IPR013342">
    <property type="entry name" value="Mandelate_racemase_C"/>
</dbReference>
<comment type="cofactor">
    <cofactor evidence="1">
        <name>Mg(2+)</name>
        <dbReference type="ChEBI" id="CHEBI:18420"/>
    </cofactor>
</comment>
<dbReference type="InterPro" id="IPR046945">
    <property type="entry name" value="RHMD-like"/>
</dbReference>
<dbReference type="SMART" id="SM00922">
    <property type="entry name" value="MR_MLE"/>
    <property type="match status" value="1"/>
</dbReference>
<dbReference type="Proteomes" id="UP001144256">
    <property type="component" value="Unassembled WGS sequence"/>
</dbReference>
<dbReference type="AlphaFoldDB" id="A0A9W5YEQ6"/>
<dbReference type="GO" id="GO:0000287">
    <property type="term" value="F:magnesium ion binding"/>
    <property type="evidence" value="ECO:0007669"/>
    <property type="project" value="TreeGrafter"/>
</dbReference>
<dbReference type="Pfam" id="PF13378">
    <property type="entry name" value="MR_MLE_C"/>
    <property type="match status" value="1"/>
</dbReference>
<evidence type="ECO:0000256" key="1">
    <source>
        <dbReference type="ARBA" id="ARBA00001946"/>
    </source>
</evidence>
<dbReference type="GO" id="GO:0016052">
    <property type="term" value="P:carbohydrate catabolic process"/>
    <property type="evidence" value="ECO:0007669"/>
    <property type="project" value="TreeGrafter"/>
</dbReference>
<dbReference type="Gene3D" id="3.30.390.10">
    <property type="entry name" value="Enolase-like, N-terminal domain"/>
    <property type="match status" value="1"/>
</dbReference>
<dbReference type="InterPro" id="IPR029017">
    <property type="entry name" value="Enolase-like_N"/>
</dbReference>
<gene>
    <name evidence="5" type="primary">gci</name>
    <name evidence="5" type="ORF">SH1V18_30740</name>
</gene>
<reference evidence="5" key="1">
    <citation type="submission" date="2022-06" db="EMBL/GenBank/DDBJ databases">
        <title>Vallitalea longa sp. nov., an anaerobic bacterium isolated from marine sediment.</title>
        <authorList>
            <person name="Hirano S."/>
            <person name="Terahara T."/>
            <person name="Mori K."/>
            <person name="Hamada M."/>
            <person name="Matsumoto R."/>
            <person name="Kobayashi T."/>
        </authorList>
    </citation>
    <scope>NUCLEOTIDE SEQUENCE</scope>
    <source>
        <strain evidence="5">SH18-1</strain>
    </source>
</reference>
<sequence length="376" mass="42618">MKIKDIKTHVLHAKLKQPFCFSQWWYDTRTTCIVEIITEDGITGWGECYGPSTVIQEIINVYKEYLIGEDPREIDRHWEYLYNRYRDYGQKGLIVEAISGIDIALWDIFGKSVGLPVYKLLGGANRKEIQAYATGFYPEKAEDPIKILQKEAEDYMNAGFKAMKMKVGFGVNKDYELVKAIRQVIGMDIELMIDANHAYDSVEAIKLGRKLEDMNIGWFEEPVPPEDLRGYEECKNALNIPIAGGECEFTRFGFKDILANRVIDIIQPDTCSAGGLSECKKIAVMANAFGVRYNPHSWGTGIGLAANLHLLANLPYNPLSMNPVSPMLEFDQTEHPYRLKLIDNTIFHTNGYVKVPTGAGLGIEVNRKVLEKYKIK</sequence>
<evidence type="ECO:0000259" key="4">
    <source>
        <dbReference type="SMART" id="SM00922"/>
    </source>
</evidence>
<evidence type="ECO:0000313" key="5">
    <source>
        <dbReference type="EMBL" id="GKX30594.1"/>
    </source>
</evidence>
<dbReference type="RefSeq" id="WP_281816908.1">
    <property type="nucleotide sequence ID" value="NZ_BRLB01000010.1"/>
</dbReference>
<dbReference type="EMBL" id="BRLB01000010">
    <property type="protein sequence ID" value="GKX30594.1"/>
    <property type="molecule type" value="Genomic_DNA"/>
</dbReference>
<feature type="domain" description="Mandelate racemase/muconate lactonizing enzyme C-terminal" evidence="4">
    <location>
        <begin position="145"/>
        <end position="241"/>
    </location>
</feature>
<dbReference type="Pfam" id="PF02746">
    <property type="entry name" value="MR_MLE_N"/>
    <property type="match status" value="1"/>
</dbReference>
<protein>
    <submittedName>
        <fullName evidence="5">D-galactarolactone cycloisomerase</fullName>
    </submittedName>
</protein>